<name>A0A9K3D5M1_9EUKA</name>
<reference evidence="8 9" key="1">
    <citation type="journal article" date="2018" name="PLoS ONE">
        <title>The draft genome of Kipferlia bialata reveals reductive genome evolution in fornicate parasites.</title>
        <authorList>
            <person name="Tanifuji G."/>
            <person name="Takabayashi S."/>
            <person name="Kume K."/>
            <person name="Takagi M."/>
            <person name="Nakayama T."/>
            <person name="Kamikawa R."/>
            <person name="Inagaki Y."/>
            <person name="Hashimoto T."/>
        </authorList>
    </citation>
    <scope>NUCLEOTIDE SEQUENCE [LARGE SCALE GENOMIC DNA]</scope>
    <source>
        <strain evidence="8">NY0173</strain>
    </source>
</reference>
<evidence type="ECO:0000256" key="1">
    <source>
        <dbReference type="ARBA" id="ARBA00022679"/>
    </source>
</evidence>
<feature type="binding site" evidence="5">
    <location>
        <position position="86"/>
    </location>
    <ligand>
        <name>ATP</name>
        <dbReference type="ChEBI" id="CHEBI:30616"/>
    </ligand>
</feature>
<keyword evidence="9" id="KW-1185">Reference proteome</keyword>
<gene>
    <name evidence="8" type="ORF">KIPB_009805</name>
</gene>
<keyword evidence="3" id="KW-0418">Kinase</keyword>
<dbReference type="InterPro" id="IPR017441">
    <property type="entry name" value="Protein_kinase_ATP_BS"/>
</dbReference>
<keyword evidence="1" id="KW-0808">Transferase</keyword>
<evidence type="ECO:0000313" key="9">
    <source>
        <dbReference type="Proteomes" id="UP000265618"/>
    </source>
</evidence>
<dbReference type="Pfam" id="PF00069">
    <property type="entry name" value="Pkinase"/>
    <property type="match status" value="1"/>
</dbReference>
<dbReference type="AlphaFoldDB" id="A0A9K3D5M1"/>
<dbReference type="PANTHER" id="PTHR48016">
    <property type="entry name" value="MAP KINASE KINASE KINASE SSK2-RELATED-RELATED"/>
    <property type="match status" value="1"/>
</dbReference>
<dbReference type="GO" id="GO:0004672">
    <property type="term" value="F:protein kinase activity"/>
    <property type="evidence" value="ECO:0007669"/>
    <property type="project" value="InterPro"/>
</dbReference>
<dbReference type="PROSITE" id="PS50011">
    <property type="entry name" value="PROTEIN_KINASE_DOM"/>
    <property type="match status" value="1"/>
</dbReference>
<accession>A0A9K3D5M1</accession>
<comment type="caution">
    <text evidence="8">The sequence shown here is derived from an EMBL/GenBank/DDBJ whole genome shotgun (WGS) entry which is preliminary data.</text>
</comment>
<dbReference type="Proteomes" id="UP000265618">
    <property type="component" value="Unassembled WGS sequence"/>
</dbReference>
<dbReference type="EMBL" id="BDIP01003442">
    <property type="protein sequence ID" value="GIQ87709.1"/>
    <property type="molecule type" value="Genomic_DNA"/>
</dbReference>
<feature type="domain" description="Protein kinase" evidence="7">
    <location>
        <begin position="57"/>
        <end position="120"/>
    </location>
</feature>
<evidence type="ECO:0000256" key="2">
    <source>
        <dbReference type="ARBA" id="ARBA00022741"/>
    </source>
</evidence>
<evidence type="ECO:0000256" key="4">
    <source>
        <dbReference type="ARBA" id="ARBA00022840"/>
    </source>
</evidence>
<dbReference type="InterPro" id="IPR000719">
    <property type="entry name" value="Prot_kinase_dom"/>
</dbReference>
<dbReference type="Gene3D" id="3.30.200.20">
    <property type="entry name" value="Phosphorylase Kinase, domain 1"/>
    <property type="match status" value="1"/>
</dbReference>
<dbReference type="InterPro" id="IPR050538">
    <property type="entry name" value="MAP_kinase_kinase_kinase"/>
</dbReference>
<dbReference type="OrthoDB" id="192887at2759"/>
<dbReference type="InterPro" id="IPR011009">
    <property type="entry name" value="Kinase-like_dom_sf"/>
</dbReference>
<evidence type="ECO:0000259" key="7">
    <source>
        <dbReference type="PROSITE" id="PS50011"/>
    </source>
</evidence>
<dbReference type="GO" id="GO:0005524">
    <property type="term" value="F:ATP binding"/>
    <property type="evidence" value="ECO:0007669"/>
    <property type="project" value="UniProtKB-UniRule"/>
</dbReference>
<organism evidence="8 9">
    <name type="scientific">Kipferlia bialata</name>
    <dbReference type="NCBI Taxonomy" id="797122"/>
    <lineage>
        <taxon>Eukaryota</taxon>
        <taxon>Metamonada</taxon>
        <taxon>Carpediemonas-like organisms</taxon>
        <taxon>Kipferlia</taxon>
    </lineage>
</organism>
<feature type="compositionally biased region" description="Acidic residues" evidence="6">
    <location>
        <begin position="41"/>
        <end position="51"/>
    </location>
</feature>
<evidence type="ECO:0000256" key="5">
    <source>
        <dbReference type="PROSITE-ProRule" id="PRU10141"/>
    </source>
</evidence>
<keyword evidence="4 5" id="KW-0067">ATP-binding</keyword>
<keyword evidence="2 5" id="KW-0547">Nucleotide-binding</keyword>
<evidence type="ECO:0000313" key="8">
    <source>
        <dbReference type="EMBL" id="GIQ87709.1"/>
    </source>
</evidence>
<proteinExistence type="predicted"/>
<evidence type="ECO:0000256" key="6">
    <source>
        <dbReference type="SAM" id="MobiDB-lite"/>
    </source>
</evidence>
<dbReference type="SUPFAM" id="SSF56112">
    <property type="entry name" value="Protein kinase-like (PK-like)"/>
    <property type="match status" value="1"/>
</dbReference>
<dbReference type="PROSITE" id="PS00107">
    <property type="entry name" value="PROTEIN_KINASE_ATP"/>
    <property type="match status" value="1"/>
</dbReference>
<feature type="region of interest" description="Disordered" evidence="6">
    <location>
        <begin position="1"/>
        <end position="55"/>
    </location>
</feature>
<evidence type="ECO:0000256" key="3">
    <source>
        <dbReference type="ARBA" id="ARBA00022777"/>
    </source>
</evidence>
<sequence length="120" mass="12767">MGSGVSTAPEGIQDSILPIRPDNIPDLGQPTQDAQMWSGSDEAEAADEGEPGDTMQYARGDMIGKGAFGIVYKALNLASGAFIAVKEIDVMPRGGNADNITREIRTLQAISHHPNVVRYL</sequence>
<protein>
    <recommendedName>
        <fullName evidence="7">Protein kinase domain-containing protein</fullName>
    </recommendedName>
</protein>
<feature type="non-terminal residue" evidence="8">
    <location>
        <position position="1"/>
    </location>
</feature>